<dbReference type="GO" id="GO:0003964">
    <property type="term" value="F:RNA-directed DNA polymerase activity"/>
    <property type="evidence" value="ECO:0007669"/>
    <property type="project" value="UniProtKB-KW"/>
</dbReference>
<dbReference type="SUPFAM" id="SSF56672">
    <property type="entry name" value="DNA/RNA polymerases"/>
    <property type="match status" value="1"/>
</dbReference>
<sequence>MQYFNVTFLIFFALRRQTGPLCVFVNTTGCDRLLALRLRLKATPVNSYSLADDTLVECLGASSRDDLVVSEVHERFLHHRQLQEALVSAPILACPDFNPPFKLHTDVSNVGLGGIMTQEFDGDERVICYVSKALSNAELEYSATEKECLAVIFAVEQLRCYLEFTKFTVVTDCYGLNLARDLNPEPPEFDIHAATVLGSDAGAFDAGGILPLYLTLAICKLQAVVRRESTKLAASPPRGPVTKLGQVTREESMQNNLKRCSQREWEKENQHALTAVESTPSKHKRFRFSEVERIKALKELFNILCEDIVTTDEELWANLHSVLCHDSERFKSCSVRLLKDHMLEQVAKFRKYDSKEATESGKERLKTEWGDTMRLVQTVWCNYEHIVTTAEEIKSAKGGRPRKVVSQEKADAAAAQAIRHAALQAVEDIETVHVDYVDVDEEDVNGSSSSLTSYDVPATSQTIDVPYELPAVPTEFHSYARPVNNAEKQNVDERRHTAKARKSRGQSSELFSFLSEKARLEQNEKKEELQFRKIQHDVSTKLQQEEIAYKKAKLEFDERKWKELEEDRKRINAYRDATYSELYYTRVSLRKPRSRGCKRCLILKRMCTRTGRRKTIGGSSTPAADLLQVLKNRQIIYHEVLLLIQVLPFSGAEPVRGGSRIQGVVLWCRPHPVIPAVSRGTALASS</sequence>
<protein>
    <recommendedName>
        <fullName evidence="7">Reverse transcriptase/retrotransposon-derived protein RNase H-like domain-containing protein</fullName>
    </recommendedName>
</protein>
<comment type="caution">
    <text evidence="8">The sequence shown here is derived from an EMBL/GenBank/DDBJ whole genome shotgun (WGS) entry which is preliminary data.</text>
</comment>
<dbReference type="Pfam" id="PF17919">
    <property type="entry name" value="RT_RNaseH_2"/>
    <property type="match status" value="1"/>
</dbReference>
<proteinExistence type="predicted"/>
<keyword evidence="3" id="KW-0378">Hydrolase</keyword>
<evidence type="ECO:0000256" key="3">
    <source>
        <dbReference type="ARBA" id="ARBA00022759"/>
    </source>
</evidence>
<dbReference type="GO" id="GO:0004519">
    <property type="term" value="F:endonuclease activity"/>
    <property type="evidence" value="ECO:0007669"/>
    <property type="project" value="UniProtKB-KW"/>
</dbReference>
<keyword evidence="9" id="KW-1185">Reference proteome</keyword>
<keyword evidence="2" id="KW-0540">Nuclease</keyword>
<reference evidence="8" key="1">
    <citation type="journal article" date="2020" name="J Insects Food Feed">
        <title>The yellow mealworm (Tenebrio molitor) genome: a resource for the emerging insects as food and feed industry.</title>
        <authorList>
            <person name="Eriksson T."/>
            <person name="Andere A."/>
            <person name="Kelstrup H."/>
            <person name="Emery V."/>
            <person name="Picard C."/>
        </authorList>
    </citation>
    <scope>NUCLEOTIDE SEQUENCE</scope>
    <source>
        <strain evidence="8">Stoneville</strain>
        <tissue evidence="8">Whole head</tissue>
    </source>
</reference>
<dbReference type="CDD" id="cd09274">
    <property type="entry name" value="RNase_HI_RT_Ty3"/>
    <property type="match status" value="1"/>
</dbReference>
<evidence type="ECO:0000256" key="4">
    <source>
        <dbReference type="ARBA" id="ARBA00022918"/>
    </source>
</evidence>
<keyword evidence="6" id="KW-0732">Signal</keyword>
<dbReference type="Proteomes" id="UP000719412">
    <property type="component" value="Unassembled WGS sequence"/>
</dbReference>
<dbReference type="InterPro" id="IPR041577">
    <property type="entry name" value="RT_RNaseH_2"/>
</dbReference>
<dbReference type="InterPro" id="IPR043502">
    <property type="entry name" value="DNA/RNA_pol_sf"/>
</dbReference>
<feature type="signal peptide" evidence="6">
    <location>
        <begin position="1"/>
        <end position="20"/>
    </location>
</feature>
<feature type="region of interest" description="Disordered" evidence="5">
    <location>
        <begin position="487"/>
        <end position="506"/>
    </location>
</feature>
<dbReference type="EMBL" id="JABDTM020017046">
    <property type="protein sequence ID" value="KAH0818622.1"/>
    <property type="molecule type" value="Genomic_DNA"/>
</dbReference>
<evidence type="ECO:0000256" key="1">
    <source>
        <dbReference type="ARBA" id="ARBA00022695"/>
    </source>
</evidence>
<dbReference type="AlphaFoldDB" id="A0A8J6HQN7"/>
<evidence type="ECO:0000313" key="8">
    <source>
        <dbReference type="EMBL" id="KAH0818622.1"/>
    </source>
</evidence>
<evidence type="ECO:0000256" key="5">
    <source>
        <dbReference type="SAM" id="MobiDB-lite"/>
    </source>
</evidence>
<keyword evidence="1" id="KW-0808">Transferase</keyword>
<accession>A0A8J6HQN7</accession>
<reference evidence="8" key="2">
    <citation type="submission" date="2021-08" db="EMBL/GenBank/DDBJ databases">
        <authorList>
            <person name="Eriksson T."/>
        </authorList>
    </citation>
    <scope>NUCLEOTIDE SEQUENCE</scope>
    <source>
        <strain evidence="8">Stoneville</strain>
        <tissue evidence="8">Whole head</tissue>
    </source>
</reference>
<keyword evidence="1" id="KW-0548">Nucleotidyltransferase</keyword>
<evidence type="ECO:0000259" key="7">
    <source>
        <dbReference type="Pfam" id="PF17919"/>
    </source>
</evidence>
<dbReference type="PANTHER" id="PTHR34072:SF58">
    <property type="entry name" value="DNA (CYTOSINE-5-)-METHYLTRANSFERASE"/>
    <property type="match status" value="1"/>
</dbReference>
<evidence type="ECO:0000256" key="6">
    <source>
        <dbReference type="SAM" id="SignalP"/>
    </source>
</evidence>
<evidence type="ECO:0000256" key="2">
    <source>
        <dbReference type="ARBA" id="ARBA00022722"/>
    </source>
</evidence>
<keyword evidence="4" id="KW-0695">RNA-directed DNA polymerase</keyword>
<name>A0A8J6HQN7_TENMO</name>
<feature type="chain" id="PRO_5035319666" description="Reverse transcriptase/retrotransposon-derived protein RNase H-like domain-containing protein" evidence="6">
    <location>
        <begin position="21"/>
        <end position="686"/>
    </location>
</feature>
<gene>
    <name evidence="8" type="ORF">GEV33_004169</name>
</gene>
<dbReference type="PANTHER" id="PTHR34072">
    <property type="entry name" value="ENZYMATIC POLYPROTEIN-RELATED"/>
    <property type="match status" value="1"/>
</dbReference>
<feature type="domain" description="Reverse transcriptase/retrotransposon-derived protein RNase H-like" evidence="7">
    <location>
        <begin position="80"/>
        <end position="169"/>
    </location>
</feature>
<keyword evidence="3" id="KW-0255">Endonuclease</keyword>
<dbReference type="FunFam" id="3.10.20.370:FF:000001">
    <property type="entry name" value="Retrovirus-related Pol polyprotein from transposon 17.6-like protein"/>
    <property type="match status" value="1"/>
</dbReference>
<organism evidence="8 9">
    <name type="scientific">Tenebrio molitor</name>
    <name type="common">Yellow mealworm beetle</name>
    <dbReference type="NCBI Taxonomy" id="7067"/>
    <lineage>
        <taxon>Eukaryota</taxon>
        <taxon>Metazoa</taxon>
        <taxon>Ecdysozoa</taxon>
        <taxon>Arthropoda</taxon>
        <taxon>Hexapoda</taxon>
        <taxon>Insecta</taxon>
        <taxon>Pterygota</taxon>
        <taxon>Neoptera</taxon>
        <taxon>Endopterygota</taxon>
        <taxon>Coleoptera</taxon>
        <taxon>Polyphaga</taxon>
        <taxon>Cucujiformia</taxon>
        <taxon>Tenebrionidae</taxon>
        <taxon>Tenebrio</taxon>
    </lineage>
</organism>
<evidence type="ECO:0000313" key="9">
    <source>
        <dbReference type="Proteomes" id="UP000719412"/>
    </source>
</evidence>
<dbReference type="Gene3D" id="3.10.20.370">
    <property type="match status" value="1"/>
</dbReference>